<reference evidence="6" key="1">
    <citation type="submission" date="2017-09" db="EMBL/GenBank/DDBJ databases">
        <title>Depth-based differentiation of microbial function through sediment-hosted aquifers and enrichment of novel symbionts in the deep terrestrial subsurface.</title>
        <authorList>
            <person name="Probst A.J."/>
            <person name="Ladd B."/>
            <person name="Jarett J.K."/>
            <person name="Geller-Mcgrath D.E."/>
            <person name="Sieber C.M.K."/>
            <person name="Emerson J.B."/>
            <person name="Anantharaman K."/>
            <person name="Thomas B.C."/>
            <person name="Malmstrom R."/>
            <person name="Stieglmeier M."/>
            <person name="Klingl A."/>
            <person name="Woyke T."/>
            <person name="Ryan C.M."/>
            <person name="Banfield J.F."/>
        </authorList>
    </citation>
    <scope>NUCLEOTIDE SEQUENCE [LARGE SCALE GENOMIC DNA]</scope>
</reference>
<keyword evidence="3" id="KW-1015">Disulfide bond</keyword>
<dbReference type="InterPro" id="IPR013783">
    <property type="entry name" value="Ig-like_fold"/>
</dbReference>
<accession>A0A2M7TDK4</accession>
<comment type="caution">
    <text evidence="5">The sequence shown here is derived from an EMBL/GenBank/DDBJ whole genome shotgun (WGS) entry which is preliminary data.</text>
</comment>
<evidence type="ECO:0000313" key="6">
    <source>
        <dbReference type="Proteomes" id="UP000229915"/>
    </source>
</evidence>
<sequence>MRKLPVLIMLLVLFVVISYFLFTSPVRAAPVADLFFSEYIEGSSYNKAVEIYNPTSGGVSLGGFSIELYSNGGTSPTNISLSSVTLAQGDTFVVCHTSFSVSSLCDLQTGNLNFNGDDTLVLKNAVGDVIDVFGQVGYDPGVSWGTGITTTQDRTLVRKCEIGGGDVEGSDAFDPALEWDGYAIDTFNYLGAHTLCLEVTPACGDGITNGSEVCDGDFQACLTTDDYEGTSNCNQTCDGWEECHSSDFCGDGMLNGLEQCDQREQNGIACLPLYGQSCGYCNAVCQNVTVTGPYCGDTLINGGEQCDDGNISDGDGCNSVCFIEEQTPGLISGFKFYDMNANGIWDGWFRGEYKIDGVKIFVDENDNQKLDTGERRQITGKQGLFNLGAYRFTNLIPGDYSICEVLPRGWRSSLPEGTTCQKVKILSGEKKTGVNFGNYTFPINYFSYSACFLFPAR</sequence>
<gene>
    <name evidence="5" type="ORF">COY33_01310</name>
</gene>
<dbReference type="PROSITE" id="PS51841">
    <property type="entry name" value="LTD"/>
    <property type="match status" value="1"/>
</dbReference>
<dbReference type="InterPro" id="IPR011936">
    <property type="entry name" value="Myxo_disulph_rpt"/>
</dbReference>
<dbReference type="AlphaFoldDB" id="A0A2M7TDK4"/>
<feature type="domain" description="LTD" evidence="4">
    <location>
        <begin position="22"/>
        <end position="137"/>
    </location>
</feature>
<protein>
    <recommendedName>
        <fullName evidence="4">LTD domain-containing protein</fullName>
    </recommendedName>
</protein>
<dbReference type="NCBIfam" id="TIGR02232">
    <property type="entry name" value="myxo_disulf_rpt"/>
    <property type="match status" value="1"/>
</dbReference>
<keyword evidence="1" id="KW-0732">Signal</keyword>
<evidence type="ECO:0000256" key="3">
    <source>
        <dbReference type="ARBA" id="ARBA00023157"/>
    </source>
</evidence>
<dbReference type="Proteomes" id="UP000229915">
    <property type="component" value="Unassembled WGS sequence"/>
</dbReference>
<proteinExistence type="predicted"/>
<keyword evidence="2" id="KW-0677">Repeat</keyword>
<dbReference type="Pfam" id="PF00932">
    <property type="entry name" value="LTD"/>
    <property type="match status" value="1"/>
</dbReference>
<dbReference type="SUPFAM" id="SSF117074">
    <property type="entry name" value="Hypothetical protein PA1324"/>
    <property type="match status" value="1"/>
</dbReference>
<dbReference type="EMBL" id="PFNK01000035">
    <property type="protein sequence ID" value="PIZ43552.1"/>
    <property type="molecule type" value="Genomic_DNA"/>
</dbReference>
<evidence type="ECO:0000256" key="2">
    <source>
        <dbReference type="ARBA" id="ARBA00022737"/>
    </source>
</evidence>
<evidence type="ECO:0000313" key="5">
    <source>
        <dbReference type="EMBL" id="PIZ43552.1"/>
    </source>
</evidence>
<dbReference type="Gene3D" id="2.60.40.10">
    <property type="entry name" value="Immunoglobulins"/>
    <property type="match status" value="1"/>
</dbReference>
<organism evidence="5 6">
    <name type="scientific">candidate division WWE3 bacterium CG_4_10_14_0_2_um_filter_42_7</name>
    <dbReference type="NCBI Taxonomy" id="1975073"/>
    <lineage>
        <taxon>Bacteria</taxon>
        <taxon>Katanobacteria</taxon>
    </lineage>
</organism>
<dbReference type="InterPro" id="IPR001322">
    <property type="entry name" value="Lamin_tail_dom"/>
</dbReference>
<evidence type="ECO:0000256" key="1">
    <source>
        <dbReference type="ARBA" id="ARBA00022729"/>
    </source>
</evidence>
<name>A0A2M7TDK4_UNCKA</name>
<evidence type="ECO:0000259" key="4">
    <source>
        <dbReference type="PROSITE" id="PS51841"/>
    </source>
</evidence>